<reference evidence="2" key="2">
    <citation type="submission" date="2015-09" db="EMBL/GenBank/DDBJ databases">
        <title>Draft genome sequence of a multidrug-resistant Chryseobacterium indologenes isolate from Malaysia.</title>
        <authorList>
            <person name="Yu C.Y."/>
            <person name="Ang G.Y."/>
            <person name="Chan K.-G."/>
        </authorList>
    </citation>
    <scope>NUCLEOTIDE SEQUENCE [LARGE SCALE GENOMIC DNA]</scope>
    <source>
        <strain evidence="2">CI_885</strain>
    </source>
</reference>
<name>A0A0N0ITS5_CHRID</name>
<dbReference type="RefSeq" id="WP_062703573.1">
    <property type="nucleotide sequence ID" value="NZ_LJOD01000033.1"/>
</dbReference>
<sequence length="160" mass="18444">MYKSKQLANNFNANRAWQERHVTLKDEKEALLRESYPVAEQDNLIVRDIPAAVKQKIIILNAIQFEDTPSGEMNQEIKEVLAGRGSVRTDAETGLPQVYENRKNSKKERTWAGSIEYNVPSKKSGDKQRILKKTNNDGTTTYGYTLDHYETIHKFKEKNK</sequence>
<evidence type="ECO:0000313" key="2">
    <source>
        <dbReference type="Proteomes" id="UP000037953"/>
    </source>
</evidence>
<organism evidence="1 2">
    <name type="scientific">Chryseobacterium indologenes</name>
    <name type="common">Flavobacterium indologenes</name>
    <dbReference type="NCBI Taxonomy" id="253"/>
    <lineage>
        <taxon>Bacteria</taxon>
        <taxon>Pseudomonadati</taxon>
        <taxon>Bacteroidota</taxon>
        <taxon>Flavobacteriia</taxon>
        <taxon>Flavobacteriales</taxon>
        <taxon>Weeksellaceae</taxon>
        <taxon>Chryseobacterium group</taxon>
        <taxon>Chryseobacterium</taxon>
    </lineage>
</organism>
<gene>
    <name evidence="1" type="ORF">AOB46_22370</name>
</gene>
<dbReference type="Proteomes" id="UP000037953">
    <property type="component" value="Unassembled WGS sequence"/>
</dbReference>
<dbReference type="PATRIC" id="fig|253.9.peg.3226"/>
<evidence type="ECO:0000313" key="1">
    <source>
        <dbReference type="EMBL" id="KPE49003.1"/>
    </source>
</evidence>
<proteinExistence type="predicted"/>
<dbReference type="OrthoDB" id="4981820at2"/>
<protein>
    <submittedName>
        <fullName evidence="1">Uncharacterized protein</fullName>
    </submittedName>
</protein>
<dbReference type="AlphaFoldDB" id="A0A0N0ITS5"/>
<reference evidence="1 2" key="1">
    <citation type="journal article" date="2015" name="Genom Data">
        <title>Draft genome sequence of a multidrug-resistant Chryseobacterium indologenes isolate from Malaysia.</title>
        <authorList>
            <person name="Yu C.Y."/>
            <person name="Ang G.Y."/>
            <person name="Cheng H.J."/>
            <person name="Cheong Y.M."/>
            <person name="Yin W.F."/>
            <person name="Chan K.G."/>
        </authorList>
    </citation>
    <scope>NUCLEOTIDE SEQUENCE [LARGE SCALE GENOMIC DNA]</scope>
    <source>
        <strain evidence="1 2">CI_885</strain>
    </source>
</reference>
<comment type="caution">
    <text evidence="1">The sequence shown here is derived from an EMBL/GenBank/DDBJ whole genome shotgun (WGS) entry which is preliminary data.</text>
</comment>
<dbReference type="EMBL" id="LJOD01000033">
    <property type="protein sequence ID" value="KPE49003.1"/>
    <property type="molecule type" value="Genomic_DNA"/>
</dbReference>
<accession>A0A0N0ITS5</accession>